<evidence type="ECO:0000313" key="1">
    <source>
        <dbReference type="EMBL" id="GMN55269.1"/>
    </source>
</evidence>
<dbReference type="AlphaFoldDB" id="A0AA88DKD0"/>
<name>A0AA88DKD0_FICCA</name>
<evidence type="ECO:0000313" key="2">
    <source>
        <dbReference type="Proteomes" id="UP001187192"/>
    </source>
</evidence>
<dbReference type="Proteomes" id="UP001187192">
    <property type="component" value="Unassembled WGS sequence"/>
</dbReference>
<protein>
    <submittedName>
        <fullName evidence="1">Uncharacterized protein</fullName>
    </submittedName>
</protein>
<dbReference type="PANTHER" id="PTHR33181">
    <property type="entry name" value="OS01G0778500 PROTEIN"/>
    <property type="match status" value="1"/>
</dbReference>
<comment type="caution">
    <text evidence="1">The sequence shown here is derived from an EMBL/GenBank/DDBJ whole genome shotgun (WGS) entry which is preliminary data.</text>
</comment>
<reference evidence="1" key="1">
    <citation type="submission" date="2023-07" db="EMBL/GenBank/DDBJ databases">
        <title>draft genome sequence of fig (Ficus carica).</title>
        <authorList>
            <person name="Takahashi T."/>
            <person name="Nishimura K."/>
        </authorList>
    </citation>
    <scope>NUCLEOTIDE SEQUENCE</scope>
</reference>
<dbReference type="PANTHER" id="PTHR33181:SF4">
    <property type="entry name" value="OVULE PROTEIN"/>
    <property type="match status" value="1"/>
</dbReference>
<dbReference type="EMBL" id="BTGU01000056">
    <property type="protein sequence ID" value="GMN55269.1"/>
    <property type="molecule type" value="Genomic_DNA"/>
</dbReference>
<sequence>MRRAWIAIFTRFTRHRKSTGESSSSNSANNYGLVKLKDDVEMCGYEDVQIMWDILNKSTRRRNCRTTSDCDGGNDNGNAFTLFFGRHTIDPVPLFTLEQLNNDSTNSLPKFNRSSSVNFDVI</sequence>
<proteinExistence type="predicted"/>
<accession>A0AA88DKD0</accession>
<gene>
    <name evidence="1" type="ORF">TIFTF001_024383</name>
</gene>
<keyword evidence="2" id="KW-1185">Reference proteome</keyword>
<organism evidence="1 2">
    <name type="scientific">Ficus carica</name>
    <name type="common">Common fig</name>
    <dbReference type="NCBI Taxonomy" id="3494"/>
    <lineage>
        <taxon>Eukaryota</taxon>
        <taxon>Viridiplantae</taxon>
        <taxon>Streptophyta</taxon>
        <taxon>Embryophyta</taxon>
        <taxon>Tracheophyta</taxon>
        <taxon>Spermatophyta</taxon>
        <taxon>Magnoliopsida</taxon>
        <taxon>eudicotyledons</taxon>
        <taxon>Gunneridae</taxon>
        <taxon>Pentapetalae</taxon>
        <taxon>rosids</taxon>
        <taxon>fabids</taxon>
        <taxon>Rosales</taxon>
        <taxon>Moraceae</taxon>
        <taxon>Ficeae</taxon>
        <taxon>Ficus</taxon>
    </lineage>
</organism>